<proteinExistence type="predicted"/>
<gene>
    <name evidence="5" type="ORF">FH972_001046</name>
</gene>
<dbReference type="AlphaFoldDB" id="A0A5N6QD80"/>
<evidence type="ECO:0000313" key="5">
    <source>
        <dbReference type="EMBL" id="KAE7996314.1"/>
    </source>
</evidence>
<keyword evidence="3" id="KW-0408">Iron</keyword>
<evidence type="ECO:0000259" key="4">
    <source>
        <dbReference type="Pfam" id="PF14226"/>
    </source>
</evidence>
<dbReference type="EMBL" id="CM017321">
    <property type="protein sequence ID" value="KAE7996314.1"/>
    <property type="molecule type" value="Genomic_DNA"/>
</dbReference>
<keyword evidence="2" id="KW-0847">Vitamin C</keyword>
<evidence type="ECO:0000256" key="1">
    <source>
        <dbReference type="ARBA" id="ARBA00022723"/>
    </source>
</evidence>
<protein>
    <recommendedName>
        <fullName evidence="4">Non-haem dioxygenase N-terminal domain-containing protein</fullName>
    </recommendedName>
</protein>
<dbReference type="SUPFAM" id="SSF51197">
    <property type="entry name" value="Clavaminate synthase-like"/>
    <property type="match status" value="1"/>
</dbReference>
<evidence type="ECO:0000313" key="6">
    <source>
        <dbReference type="Proteomes" id="UP000327013"/>
    </source>
</evidence>
<dbReference type="PANTHER" id="PTHR47991">
    <property type="entry name" value="OXOGLUTARATE/IRON-DEPENDENT DIOXYGENASE"/>
    <property type="match status" value="1"/>
</dbReference>
<sequence>MELEQMSKGSSLPVPCVQELAKETTATVPPRYIRANQEPPNISDTTCLPQVPVIDMQKLFSPEFMDSELEKLHHASKEWGFVQLINHGVSTSLLEELFVVSDEQKLDWGDMFTLLTLPTNFRKPHLFPKLPLPLRDNLEAYSAELQKLAMKILKLMAKALGMEYNYMKNLFEDGRQSIRMNYYSPCPQPELITSNGIYRSIEHRATVNLVKGRLSVATFYSPRWEGDIGPEPSLITPESPALFKRIGVADYFKGYFSRELDGKSYLDVMRIQNEEEKGT</sequence>
<evidence type="ECO:0000256" key="3">
    <source>
        <dbReference type="ARBA" id="ARBA00023004"/>
    </source>
</evidence>
<dbReference type="Gene3D" id="2.60.120.330">
    <property type="entry name" value="B-lactam Antibiotic, Isopenicillin N Synthase, Chain"/>
    <property type="match status" value="2"/>
</dbReference>
<dbReference type="InterPro" id="IPR050295">
    <property type="entry name" value="Plant_2OG-oxidoreductases"/>
</dbReference>
<dbReference type="OrthoDB" id="288590at2759"/>
<keyword evidence="1" id="KW-0479">Metal-binding</keyword>
<reference evidence="5 6" key="1">
    <citation type="submission" date="2019-06" db="EMBL/GenBank/DDBJ databases">
        <title>A chromosomal-level reference genome of Carpinus fangiana (Coryloideae, Betulaceae).</title>
        <authorList>
            <person name="Yang X."/>
            <person name="Wang Z."/>
            <person name="Zhang L."/>
            <person name="Hao G."/>
            <person name="Liu J."/>
            <person name="Yang Y."/>
        </authorList>
    </citation>
    <scope>NUCLEOTIDE SEQUENCE [LARGE SCALE GENOMIC DNA]</scope>
    <source>
        <strain evidence="5">Cfa_2016G</strain>
        <tissue evidence="5">Leaf</tissue>
    </source>
</reference>
<accession>A0A5N6QD80</accession>
<evidence type="ECO:0000256" key="2">
    <source>
        <dbReference type="ARBA" id="ARBA00022896"/>
    </source>
</evidence>
<name>A0A5N6QD80_9ROSI</name>
<feature type="domain" description="Non-haem dioxygenase N-terminal" evidence="4">
    <location>
        <begin position="51"/>
        <end position="102"/>
    </location>
</feature>
<dbReference type="Pfam" id="PF14226">
    <property type="entry name" value="DIOX_N"/>
    <property type="match status" value="1"/>
</dbReference>
<organism evidence="5 6">
    <name type="scientific">Carpinus fangiana</name>
    <dbReference type="NCBI Taxonomy" id="176857"/>
    <lineage>
        <taxon>Eukaryota</taxon>
        <taxon>Viridiplantae</taxon>
        <taxon>Streptophyta</taxon>
        <taxon>Embryophyta</taxon>
        <taxon>Tracheophyta</taxon>
        <taxon>Spermatophyta</taxon>
        <taxon>Magnoliopsida</taxon>
        <taxon>eudicotyledons</taxon>
        <taxon>Gunneridae</taxon>
        <taxon>Pentapetalae</taxon>
        <taxon>rosids</taxon>
        <taxon>fabids</taxon>
        <taxon>Fagales</taxon>
        <taxon>Betulaceae</taxon>
        <taxon>Carpinus</taxon>
    </lineage>
</organism>
<keyword evidence="6" id="KW-1185">Reference proteome</keyword>
<dbReference type="Proteomes" id="UP000327013">
    <property type="component" value="Chromosome 1"/>
</dbReference>
<dbReference type="InterPro" id="IPR027443">
    <property type="entry name" value="IPNS-like_sf"/>
</dbReference>
<dbReference type="InterPro" id="IPR026992">
    <property type="entry name" value="DIOX_N"/>
</dbReference>
<dbReference type="GO" id="GO:0046872">
    <property type="term" value="F:metal ion binding"/>
    <property type="evidence" value="ECO:0007669"/>
    <property type="project" value="UniProtKB-KW"/>
</dbReference>
<dbReference type="GO" id="GO:0031418">
    <property type="term" value="F:L-ascorbic acid binding"/>
    <property type="evidence" value="ECO:0007669"/>
    <property type="project" value="UniProtKB-KW"/>
</dbReference>